<keyword evidence="1" id="KW-1133">Transmembrane helix</keyword>
<dbReference type="Proteomes" id="UP000185769">
    <property type="component" value="Unassembled WGS sequence"/>
</dbReference>
<name>A0A1J4V1V7_9BACT</name>
<organism evidence="2 3">
    <name type="scientific">Candidatus Nomurabacteria bacterium CG1_02_31_12</name>
    <dbReference type="NCBI Taxonomy" id="1805280"/>
    <lineage>
        <taxon>Bacteria</taxon>
        <taxon>Candidatus Nomuraibacteriota</taxon>
    </lineage>
</organism>
<evidence type="ECO:0008006" key="4">
    <source>
        <dbReference type="Google" id="ProtNLM"/>
    </source>
</evidence>
<dbReference type="EMBL" id="MNVM01000007">
    <property type="protein sequence ID" value="OIO29939.1"/>
    <property type="molecule type" value="Genomic_DNA"/>
</dbReference>
<dbReference type="STRING" id="1805280.AUJ22_00430"/>
<comment type="caution">
    <text evidence="2">The sequence shown here is derived from an EMBL/GenBank/DDBJ whole genome shotgun (WGS) entry which is preliminary data.</text>
</comment>
<proteinExistence type="predicted"/>
<accession>A0A1J4V1V7</accession>
<feature type="transmembrane region" description="Helical" evidence="1">
    <location>
        <begin position="38"/>
        <end position="60"/>
    </location>
</feature>
<protein>
    <recommendedName>
        <fullName evidence="4">Type 4 fimbrial biogenesis protein PilX N-terminal domain-containing protein</fullName>
    </recommendedName>
</protein>
<keyword evidence="1" id="KW-0472">Membrane</keyword>
<keyword evidence="1" id="KW-0812">Transmembrane</keyword>
<evidence type="ECO:0000313" key="2">
    <source>
        <dbReference type="EMBL" id="OIO29939.1"/>
    </source>
</evidence>
<dbReference type="AlphaFoldDB" id="A0A1J4V1V7"/>
<sequence>MKQKEIKKKINPVRSFLMWKNNMKIILKTSNGINKQSGAAMLISVIFFLFISLAIISGLVSPSIREFKNANINLNSKKSFFLAESGSEDAFYRLITNKTIGTSETITLDSNFTTTTITTLENGDKQIMSLGDVSTYQRQLGITLSASTGVSFNYGVQVGQGGLSLTGGSSINGNVYANGPITGDSSSYITGTAISANSPALTADQTNGIGIPAYNVAFGNTNSTQDIAQGFKVSVLSPLNKVQFYIKKTSTPSNTTVKIVNDSGGKPGTTVYASGTLSASTVTTSYGWIDITFSSNPLLNVDITYWLVIDASTSSTKYYTIGASNGGYADGFGRIGKMGGTWNNTTPSGLDYYFSIYLGGVNGLIASTSGSQWNQLHIGTISGSAQANTVNYTNSTGNIYCQTGTGNNKPCTQQPDPSYVAFPVSDANVAQWKTEAEAGGVYNGNYSVGWAGASLGPKKIVGNLTVGGGGILTVTGTLLVTGSISLSGGGQIKLSPSYGTNDGVIVSDGTISITGGANATGSGVEGSYIMMLTTSFLSNAATIEGGAGAVIIYAPNGTIEIEGGASLKEAVGYKIEIEGGSSLTYESGLTNNNFSSGPSGSWAVESWGEK</sequence>
<dbReference type="NCBIfam" id="NF041539">
    <property type="entry name" value="choice_anch_R"/>
    <property type="match status" value="1"/>
</dbReference>
<gene>
    <name evidence="2" type="ORF">AUJ22_00430</name>
</gene>
<evidence type="ECO:0000256" key="1">
    <source>
        <dbReference type="SAM" id="Phobius"/>
    </source>
</evidence>
<reference evidence="2 3" key="1">
    <citation type="journal article" date="2016" name="Environ. Microbiol.">
        <title>Genomic resolution of a cold subsurface aquifer community provides metabolic insights for novel microbes adapted to high CO concentrations.</title>
        <authorList>
            <person name="Probst A.J."/>
            <person name="Castelle C.J."/>
            <person name="Singh A."/>
            <person name="Brown C.T."/>
            <person name="Anantharaman K."/>
            <person name="Sharon I."/>
            <person name="Hug L.A."/>
            <person name="Burstein D."/>
            <person name="Emerson J.B."/>
            <person name="Thomas B.C."/>
            <person name="Banfield J.F."/>
        </authorList>
    </citation>
    <scope>NUCLEOTIDE SEQUENCE [LARGE SCALE GENOMIC DNA]</scope>
    <source>
        <strain evidence="2">CG1_02_31_12</strain>
    </source>
</reference>
<evidence type="ECO:0000313" key="3">
    <source>
        <dbReference type="Proteomes" id="UP000185769"/>
    </source>
</evidence>